<dbReference type="PANTHER" id="PTHR46769:SF2">
    <property type="entry name" value="FIBROCYSTIN-L ISOFORM 2 PRECURSOR-RELATED"/>
    <property type="match status" value="1"/>
</dbReference>
<dbReference type="EMBL" id="CP042467">
    <property type="protein sequence ID" value="QED29493.1"/>
    <property type="molecule type" value="Genomic_DNA"/>
</dbReference>
<dbReference type="PANTHER" id="PTHR46769">
    <property type="entry name" value="POLYCYSTIC KIDNEY AND HEPATIC DISEASE 1 (AUTOSOMAL RECESSIVE)-LIKE 1"/>
    <property type="match status" value="1"/>
</dbReference>
<dbReference type="PROSITE" id="PS51257">
    <property type="entry name" value="PROKAR_LIPOPROTEIN"/>
    <property type="match status" value="1"/>
</dbReference>
<gene>
    <name evidence="5" type="ORF">FRD01_20090</name>
</gene>
<evidence type="ECO:0000313" key="5">
    <source>
        <dbReference type="EMBL" id="QED29493.1"/>
    </source>
</evidence>
<sequence length="1019" mass="107005">MVNSIRKWMLLGVLLMTVGACSDDVEPPTNNSEPSDMSDMVVDQTPEPDANNPEEDMGNPPDMVVEPDEGLFDFGEFDFGDEELAVQDILPPSGSVLGGTPFVITGTGFTRDTAVFFGSRQAEAELVNRDLVGQTPPGSAPGPITVKVLDPEGGEVVVDGGFTYTVAMTVDAVSPARVPTSGGIEVEVLGQGFDEDTRVSFGGLTGLSHVLVSETRLRVITPPAPAGVVDVRASSRNATAKLVAGLTYYAPVKVERVRPASGTTAGGDTVTLEGSGFEDSMIVEFNGAAATVVSAAADGTSADVTTPAGAAGLADIRAETDSGADILRDGFFYAAPGEFQIAGVDPAEAPAIGGTKVTIIGSGLDDAALSIEFDSIPATIVESGPGHVVVEVPAHAPGVVDITATSSAGTRTLTDGFTYVENLWIDSVAPNEGEAAGGYDVVITGEGFTGATRVYFGLVQASFVLDSPTQITASAPAHTPGTVDVKVERGSVKASFRDAFTFTEPLEIFGYFPIRGSVAGNTYVEVLGRGFTDGITARFDQNPALAVQVLDSQTLTLRTPPNPTGTVPLVFERGADSATAPTPFTFFNPGARFGGAWGGPIQGAVNVTVYEMGGAPIESAFVMLSTNAQTPYTGYTDANGMVTISGPDVFGEQTITAVAEGYSSASLQRVNAENVTLFLSPPPPPPEGMPPAGPSHTFVGNVTGLDKLAEPGPTQFQMAIVVTTQVDPFTENPDPGGGNVLYDDGPYTLRSRVGDMAVVAYGGLFDNNTQEFTPLYMGIERYQTAADQQTTTVDIDLNIPLDHVLRFKLNQPPRGPNGPTTNEVTPWLDLGFEGVVGGYNVARGDADIIEARHQAELTGVLANASYFVSGGAVTPAIGYPSSLAVKRNVTNINQIIELPPLLGVPTITSPQDFSVPVDRTFIFNTNSTNLPSFYYVRITDFQQTPIWDVFLPGTETSFKLPDFPQFTGPTQPSPYPLGTFVVQIIGIRMANFNYANVSYADLDIGLWDAYSVNVHFVSF</sequence>
<evidence type="ECO:0000313" key="6">
    <source>
        <dbReference type="Proteomes" id="UP000321595"/>
    </source>
</evidence>
<evidence type="ECO:0000256" key="1">
    <source>
        <dbReference type="ARBA" id="ARBA00022729"/>
    </source>
</evidence>
<dbReference type="InterPro" id="IPR014756">
    <property type="entry name" value="Ig_E-set"/>
</dbReference>
<keyword evidence="6" id="KW-1185">Reference proteome</keyword>
<protein>
    <recommendedName>
        <fullName evidence="4">IPT/TIG domain-containing protein</fullName>
    </recommendedName>
</protein>
<evidence type="ECO:0000256" key="3">
    <source>
        <dbReference type="SAM" id="SignalP"/>
    </source>
</evidence>
<dbReference type="KEGG" id="bbae:FRD01_20090"/>
<feature type="region of interest" description="Disordered" evidence="2">
    <location>
        <begin position="24"/>
        <end position="61"/>
    </location>
</feature>
<accession>A0A5B8XZJ4</accession>
<keyword evidence="1 3" id="KW-0732">Signal</keyword>
<feature type="domain" description="IPT/TIG" evidence="4">
    <location>
        <begin position="167"/>
        <end position="249"/>
    </location>
</feature>
<reference evidence="5 6" key="1">
    <citation type="submission" date="2019-08" db="EMBL/GenBank/DDBJ databases">
        <authorList>
            <person name="Liang Q."/>
        </authorList>
    </citation>
    <scope>NUCLEOTIDE SEQUENCE [LARGE SCALE GENOMIC DNA]</scope>
    <source>
        <strain evidence="5 6">V1718</strain>
    </source>
</reference>
<feature type="domain" description="IPT/TIG" evidence="4">
    <location>
        <begin position="251"/>
        <end position="334"/>
    </location>
</feature>
<dbReference type="Proteomes" id="UP000321595">
    <property type="component" value="Chromosome"/>
</dbReference>
<dbReference type="InterPro" id="IPR052387">
    <property type="entry name" value="Fibrocystin"/>
</dbReference>
<dbReference type="Gene3D" id="2.60.40.10">
    <property type="entry name" value="Immunoglobulins"/>
    <property type="match status" value="6"/>
</dbReference>
<proteinExistence type="predicted"/>
<feature type="domain" description="IPT/TIG" evidence="4">
    <location>
        <begin position="83"/>
        <end position="165"/>
    </location>
</feature>
<dbReference type="CDD" id="cd00603">
    <property type="entry name" value="IPT_PCSR"/>
    <property type="match status" value="1"/>
</dbReference>
<dbReference type="InterPro" id="IPR002909">
    <property type="entry name" value="IPT_dom"/>
</dbReference>
<dbReference type="InterPro" id="IPR013783">
    <property type="entry name" value="Ig-like_fold"/>
</dbReference>
<feature type="chain" id="PRO_5022898126" description="IPT/TIG domain-containing protein" evidence="3">
    <location>
        <begin position="23"/>
        <end position="1019"/>
    </location>
</feature>
<feature type="domain" description="IPT/TIG" evidence="4">
    <location>
        <begin position="422"/>
        <end position="503"/>
    </location>
</feature>
<evidence type="ECO:0000256" key="2">
    <source>
        <dbReference type="SAM" id="MobiDB-lite"/>
    </source>
</evidence>
<dbReference type="SMART" id="SM00429">
    <property type="entry name" value="IPT"/>
    <property type="match status" value="6"/>
</dbReference>
<dbReference type="Pfam" id="PF01833">
    <property type="entry name" value="TIG"/>
    <property type="match status" value="6"/>
</dbReference>
<evidence type="ECO:0000259" key="4">
    <source>
        <dbReference type="SMART" id="SM00429"/>
    </source>
</evidence>
<dbReference type="SUPFAM" id="SSF81296">
    <property type="entry name" value="E set domains"/>
    <property type="match status" value="6"/>
</dbReference>
<feature type="signal peptide" evidence="3">
    <location>
        <begin position="1"/>
        <end position="22"/>
    </location>
</feature>
<feature type="domain" description="IPT/TIG" evidence="4">
    <location>
        <begin position="338"/>
        <end position="420"/>
    </location>
</feature>
<dbReference type="OrthoDB" id="5475758at2"/>
<dbReference type="AlphaFoldDB" id="A0A5B8XZJ4"/>
<dbReference type="CDD" id="cd00102">
    <property type="entry name" value="IPT"/>
    <property type="match status" value="4"/>
</dbReference>
<feature type="domain" description="IPT/TIG" evidence="4">
    <location>
        <begin position="505"/>
        <end position="587"/>
    </location>
</feature>
<name>A0A5B8XZJ4_9DELT</name>
<organism evidence="5 6">
    <name type="scientific">Microvenator marinus</name>
    <dbReference type="NCBI Taxonomy" id="2600177"/>
    <lineage>
        <taxon>Bacteria</taxon>
        <taxon>Deltaproteobacteria</taxon>
        <taxon>Bradymonadales</taxon>
        <taxon>Microvenatoraceae</taxon>
        <taxon>Microvenator</taxon>
    </lineage>
</organism>